<dbReference type="Proteomes" id="UP000249130">
    <property type="component" value="Unassembled WGS sequence"/>
</dbReference>
<feature type="compositionally biased region" description="Low complexity" evidence="1">
    <location>
        <begin position="484"/>
        <end position="501"/>
    </location>
</feature>
<sequence>MSGSFARWSAAAALLLLSLIVWPGDAPGQPTDPSADATISADFAAVTAAAAASRRALQPLDRALAVLAARDRTAPDDRGLGPIRVVLGRHAEALDRYAGFAALAGSWRDLGYELAALLAAVRREEIDALSAGIAPGQDAATALAAYRQSIDSLTATAAPLHDRVTASRERDRLAGESRGGKDDARYRQLVGQLGETLANASVYVPSAPPELYRPKVPPAEKVFDVALVWDEAEGEWLRLPADVPVEEIFRDVFIASGRRPTPGQLKYLAGIHSQILARQATIDAFADLLRAARAGEGSTAQAFARSADGPAIRKALDEPWRLRARYVYDGAYRAWTLGVIDQIRRDLVTQGAAAADALRSLDELLDRHGLTLDSQWAVAVPPAVGSVTVTAWFRDDPKTRFVSTWRFEKEQVRIEIDQGRANGVRRGNTVQTEGSIPGRNCVATDTRSFAPNGTLTFSASYRCVRDDGTIEVNDRSGAGTWEIAAEAAKPTATSPATPADKPAVEPRPAARQRPR</sequence>
<accession>A0A327L2D4</accession>
<comment type="caution">
    <text evidence="3">The sequence shown here is derived from an EMBL/GenBank/DDBJ whole genome shotgun (WGS) entry which is preliminary data.</text>
</comment>
<keyword evidence="4" id="KW-1185">Reference proteome</keyword>
<dbReference type="OrthoDB" id="9980824at2"/>
<feature type="region of interest" description="Disordered" evidence="1">
    <location>
        <begin position="483"/>
        <end position="515"/>
    </location>
</feature>
<evidence type="ECO:0000256" key="2">
    <source>
        <dbReference type="SAM" id="SignalP"/>
    </source>
</evidence>
<feature type="chain" id="PRO_5016330058" evidence="2">
    <location>
        <begin position="24"/>
        <end position="515"/>
    </location>
</feature>
<reference evidence="3 4" key="1">
    <citation type="submission" date="2017-07" db="EMBL/GenBank/DDBJ databases">
        <title>Draft Genome Sequences of Select Purple Nonsulfur Bacteria.</title>
        <authorList>
            <person name="Lasarre B."/>
            <person name="Mckinlay J.B."/>
        </authorList>
    </citation>
    <scope>NUCLEOTIDE SEQUENCE [LARGE SCALE GENOMIC DNA]</scope>
    <source>
        <strain evidence="3 4">DSM 5909</strain>
    </source>
</reference>
<feature type="signal peptide" evidence="2">
    <location>
        <begin position="1"/>
        <end position="23"/>
    </location>
</feature>
<dbReference type="AlphaFoldDB" id="A0A327L2D4"/>
<organism evidence="3 4">
    <name type="scientific">Rhodoplanes roseus</name>
    <dbReference type="NCBI Taxonomy" id="29409"/>
    <lineage>
        <taxon>Bacteria</taxon>
        <taxon>Pseudomonadati</taxon>
        <taxon>Pseudomonadota</taxon>
        <taxon>Alphaproteobacteria</taxon>
        <taxon>Hyphomicrobiales</taxon>
        <taxon>Nitrobacteraceae</taxon>
        <taxon>Rhodoplanes</taxon>
    </lineage>
</organism>
<evidence type="ECO:0000256" key="1">
    <source>
        <dbReference type="SAM" id="MobiDB-lite"/>
    </source>
</evidence>
<evidence type="ECO:0000313" key="3">
    <source>
        <dbReference type="EMBL" id="RAI45250.1"/>
    </source>
</evidence>
<gene>
    <name evidence="3" type="ORF">CH341_04875</name>
</gene>
<evidence type="ECO:0000313" key="4">
    <source>
        <dbReference type="Proteomes" id="UP000249130"/>
    </source>
</evidence>
<dbReference type="EMBL" id="NPEX01000020">
    <property type="protein sequence ID" value="RAI45250.1"/>
    <property type="molecule type" value="Genomic_DNA"/>
</dbReference>
<keyword evidence="2" id="KW-0732">Signal</keyword>
<name>A0A327L2D4_9BRAD</name>
<dbReference type="RefSeq" id="WP_111417913.1">
    <property type="nucleotide sequence ID" value="NZ_NPEX01000020.1"/>
</dbReference>
<proteinExistence type="predicted"/>
<protein>
    <submittedName>
        <fullName evidence="3">Uncharacterized protein</fullName>
    </submittedName>
</protein>